<evidence type="ECO:0000256" key="1">
    <source>
        <dbReference type="SAM" id="MobiDB-lite"/>
    </source>
</evidence>
<dbReference type="PANTHER" id="PTHR37848">
    <property type="entry name" value="EXPRESSED PROTEIN"/>
    <property type="match status" value="1"/>
</dbReference>
<gene>
    <name evidence="3" type="ORF">LTR36_010479</name>
</gene>
<reference evidence="3 4" key="1">
    <citation type="submission" date="2021-11" db="EMBL/GenBank/DDBJ databases">
        <title>Black yeast isolated from Biological Soil Crust.</title>
        <authorList>
            <person name="Kurbessoian T."/>
        </authorList>
    </citation>
    <scope>NUCLEOTIDE SEQUENCE [LARGE SCALE GENOMIC DNA]</scope>
    <source>
        <strain evidence="3 4">CCFEE 5522</strain>
    </source>
</reference>
<name>A0AAV9J4X6_9PEZI</name>
<keyword evidence="2" id="KW-1133">Transmembrane helix</keyword>
<dbReference type="EMBL" id="JAVFHQ010000087">
    <property type="protein sequence ID" value="KAK4539653.1"/>
    <property type="molecule type" value="Genomic_DNA"/>
</dbReference>
<proteinExistence type="predicted"/>
<dbReference type="Proteomes" id="UP001324427">
    <property type="component" value="Unassembled WGS sequence"/>
</dbReference>
<comment type="caution">
    <text evidence="3">The sequence shown here is derived from an EMBL/GenBank/DDBJ whole genome shotgun (WGS) entry which is preliminary data.</text>
</comment>
<keyword evidence="4" id="KW-1185">Reference proteome</keyword>
<evidence type="ECO:0000313" key="4">
    <source>
        <dbReference type="Proteomes" id="UP001324427"/>
    </source>
</evidence>
<organism evidence="3 4">
    <name type="scientific">Oleoguttula mirabilis</name>
    <dbReference type="NCBI Taxonomy" id="1507867"/>
    <lineage>
        <taxon>Eukaryota</taxon>
        <taxon>Fungi</taxon>
        <taxon>Dikarya</taxon>
        <taxon>Ascomycota</taxon>
        <taxon>Pezizomycotina</taxon>
        <taxon>Dothideomycetes</taxon>
        <taxon>Dothideomycetidae</taxon>
        <taxon>Mycosphaerellales</taxon>
        <taxon>Teratosphaeriaceae</taxon>
        <taxon>Oleoguttula</taxon>
    </lineage>
</organism>
<accession>A0AAV9J4X6</accession>
<dbReference type="AlphaFoldDB" id="A0AAV9J4X6"/>
<sequence length="425" mass="48811">MGGPTTSIAKAPPAQQYRDDADTDALSLHTTRDDYEYDDAPDLPSYSDSEAAASGADTSILPSDDPPRDEYAVMQLPVSNGWRVNNQNKVVNVKETTLRMDERLNDAAELYLYITTYLRLVPPKPAVRMRGWHYQTVHRKEKKETERVVDFDIMLYLTAYLPTARPADELVVEEGGWRPRIAANSDCVHRGGWRKTRAEGYKQDIEVGSEPRPDLVHWCKDYCDSKATLKIFRVTRDVSGVDHDYLRAQIEPLIRSTNYRGHIDISFPIEEKHVDIYNPHIINKWRISWVRYIFYVTFLWLITWPILFFSTAWWSVYTVNFCFSWQQSNGRGGRKKQYNSITEQAWLSKHANLIKALVLDRYQGDATDLPLGVQSSRRDRDGRTRQTGNANIDSAVNFIQSGVTAWDALSRSTGRDMDGWGADSR</sequence>
<dbReference type="PANTHER" id="PTHR37848:SF1">
    <property type="entry name" value="SUN DOMAIN-CONTAINING PROTEIN"/>
    <property type="match status" value="1"/>
</dbReference>
<protein>
    <submittedName>
        <fullName evidence="3">Uncharacterized protein</fullName>
    </submittedName>
</protein>
<evidence type="ECO:0000313" key="3">
    <source>
        <dbReference type="EMBL" id="KAK4539653.1"/>
    </source>
</evidence>
<keyword evidence="2" id="KW-0812">Transmembrane</keyword>
<evidence type="ECO:0000256" key="2">
    <source>
        <dbReference type="SAM" id="Phobius"/>
    </source>
</evidence>
<feature type="transmembrane region" description="Helical" evidence="2">
    <location>
        <begin position="292"/>
        <end position="314"/>
    </location>
</feature>
<feature type="region of interest" description="Disordered" evidence="1">
    <location>
        <begin position="1"/>
        <end position="68"/>
    </location>
</feature>
<keyword evidence="2" id="KW-0472">Membrane</keyword>